<comment type="similarity">
    <text evidence="2 7">Belongs to the CTL (choline transporter-like) family.</text>
</comment>
<gene>
    <name evidence="8" type="ORF">PGLA2088_LOCUS39765</name>
</gene>
<keyword evidence="5 7" id="KW-0472">Membrane</keyword>
<protein>
    <recommendedName>
        <fullName evidence="7">Choline transporter-like protein</fullName>
    </recommendedName>
</protein>
<dbReference type="GO" id="GO:0005886">
    <property type="term" value="C:plasma membrane"/>
    <property type="evidence" value="ECO:0007669"/>
    <property type="project" value="UniProtKB-SubCell"/>
</dbReference>
<proteinExistence type="inferred from homology"/>
<feature type="transmembrane region" description="Helical" evidence="7">
    <location>
        <begin position="115"/>
        <end position="136"/>
    </location>
</feature>
<comment type="function">
    <text evidence="7">Choline transporter.</text>
</comment>
<keyword evidence="3 7" id="KW-0812">Transmembrane</keyword>
<feature type="transmembrane region" description="Helical" evidence="7">
    <location>
        <begin position="170"/>
        <end position="188"/>
    </location>
</feature>
<evidence type="ECO:0000313" key="8">
    <source>
        <dbReference type="EMBL" id="CAE8717910.1"/>
    </source>
</evidence>
<dbReference type="Pfam" id="PF04515">
    <property type="entry name" value="Choline_transpo"/>
    <property type="match status" value="2"/>
</dbReference>
<feature type="transmembrane region" description="Helical" evidence="7">
    <location>
        <begin position="270"/>
        <end position="289"/>
    </location>
</feature>
<dbReference type="PANTHER" id="PTHR12385:SF14">
    <property type="entry name" value="CHOLINE TRANSPORTER-LIKE 2"/>
    <property type="match status" value="1"/>
</dbReference>
<sequence length="538" mass="58679">MHLRKVQIETSGEEPYTTQKTIITRSTVKQMSYPTREFGGGYCVPHFLKEKILGNDILTKQLTGPEGPIGSTFFRLSEAFGSLSRTWMLFTMVIPFAAVLSYLFLFLLKIAARPTVVVSLTLIVTSLAAVGCFFLAGEVLQGDQLASWREHNVLYKQTSEGVADRTSKAIGTWCILLACVGACALVALRDAINVAVGCVQAACECIFSMPSLVIAPAIEAVCKLTVIVSLLAGLAMLISTAEMRPDTMTVQGEVVGGLTRHLEFNDERKLMLAYYVMGMLWLAELSGVLPTSASSRRGTFDERLVQVALFYHLGSLALGAFMLALLRSVRIIMMWISRQAKNDGSMVCFALASCCTCCITFAQRYLEFLNKNAYIDIALSSSNYCTAAQNALGFISSAGGKVLVLNGACFVVCIAVVLGVGTCTTGMTWLLVTTNSRYTSDRSLHHVENPYFVSAIAGFIGASVALCFMVIFDHVSDTLVYVFVWNRSHGHNTVAKYCPDVLLNLLEYKKLEETQKQAPKEEGGIFSSFLVAVSVLFD</sequence>
<feature type="transmembrane region" description="Helical" evidence="7">
    <location>
        <begin position="347"/>
        <end position="366"/>
    </location>
</feature>
<feature type="transmembrane region" description="Helical" evidence="7">
    <location>
        <begin position="87"/>
        <end position="108"/>
    </location>
</feature>
<comment type="caution">
    <text evidence="8">The sequence shown here is derived from an EMBL/GenBank/DDBJ whole genome shotgun (WGS) entry which is preliminary data.</text>
</comment>
<accession>A0A813L0K5</accession>
<comment type="subcellular location">
    <subcellularLocation>
        <location evidence="7">Cell membrane</location>
        <topology evidence="7">Multi-pass membrane protein</topology>
    </subcellularLocation>
    <subcellularLocation>
        <location evidence="1">Membrane</location>
        <topology evidence="1">Multi-pass membrane protein</topology>
    </subcellularLocation>
</comment>
<name>A0A813L0K5_POLGL</name>
<dbReference type="PANTHER" id="PTHR12385">
    <property type="entry name" value="CHOLINE TRANSPORTER-LIKE (SLC FAMILY 44)"/>
    <property type="match status" value="1"/>
</dbReference>
<evidence type="ECO:0000313" key="9">
    <source>
        <dbReference type="Proteomes" id="UP000626109"/>
    </source>
</evidence>
<dbReference type="AlphaFoldDB" id="A0A813L0K5"/>
<evidence type="ECO:0000256" key="4">
    <source>
        <dbReference type="ARBA" id="ARBA00022989"/>
    </source>
</evidence>
<evidence type="ECO:0000256" key="7">
    <source>
        <dbReference type="RuleBase" id="RU368066"/>
    </source>
</evidence>
<organism evidence="8 9">
    <name type="scientific">Polarella glacialis</name>
    <name type="common">Dinoflagellate</name>
    <dbReference type="NCBI Taxonomy" id="89957"/>
    <lineage>
        <taxon>Eukaryota</taxon>
        <taxon>Sar</taxon>
        <taxon>Alveolata</taxon>
        <taxon>Dinophyceae</taxon>
        <taxon>Suessiales</taxon>
        <taxon>Suessiaceae</taxon>
        <taxon>Polarella</taxon>
    </lineage>
</organism>
<reference evidence="8" key="1">
    <citation type="submission" date="2021-02" db="EMBL/GenBank/DDBJ databases">
        <authorList>
            <person name="Dougan E. K."/>
            <person name="Rhodes N."/>
            <person name="Thang M."/>
            <person name="Chan C."/>
        </authorList>
    </citation>
    <scope>NUCLEOTIDE SEQUENCE</scope>
</reference>
<evidence type="ECO:0000256" key="5">
    <source>
        <dbReference type="ARBA" id="ARBA00023136"/>
    </source>
</evidence>
<dbReference type="Proteomes" id="UP000626109">
    <property type="component" value="Unassembled WGS sequence"/>
</dbReference>
<dbReference type="GO" id="GO:0022857">
    <property type="term" value="F:transmembrane transporter activity"/>
    <property type="evidence" value="ECO:0007669"/>
    <property type="project" value="UniProtKB-UniRule"/>
</dbReference>
<dbReference type="InterPro" id="IPR007603">
    <property type="entry name" value="Choline_transptr-like"/>
</dbReference>
<evidence type="ECO:0000256" key="1">
    <source>
        <dbReference type="ARBA" id="ARBA00004141"/>
    </source>
</evidence>
<keyword evidence="4 7" id="KW-1133">Transmembrane helix</keyword>
<evidence type="ECO:0000256" key="2">
    <source>
        <dbReference type="ARBA" id="ARBA00007168"/>
    </source>
</evidence>
<feature type="transmembrane region" description="Helical" evidence="7">
    <location>
        <begin position="451"/>
        <end position="472"/>
    </location>
</feature>
<evidence type="ECO:0000256" key="6">
    <source>
        <dbReference type="ARBA" id="ARBA00023180"/>
    </source>
</evidence>
<dbReference type="EMBL" id="CAJNNW010033262">
    <property type="protein sequence ID" value="CAE8717910.1"/>
    <property type="molecule type" value="Genomic_DNA"/>
</dbReference>
<feature type="transmembrane region" description="Helical" evidence="7">
    <location>
        <begin position="309"/>
        <end position="326"/>
    </location>
</feature>
<feature type="transmembrane region" description="Helical" evidence="7">
    <location>
        <begin position="403"/>
        <end position="431"/>
    </location>
</feature>
<evidence type="ECO:0000256" key="3">
    <source>
        <dbReference type="ARBA" id="ARBA00022692"/>
    </source>
</evidence>
<keyword evidence="6" id="KW-0325">Glycoprotein</keyword>